<protein>
    <submittedName>
        <fullName evidence="1 3">Uncharacterized protein</fullName>
    </submittedName>
</protein>
<dbReference type="Proteomes" id="UP000272942">
    <property type="component" value="Unassembled WGS sequence"/>
</dbReference>
<proteinExistence type="predicted"/>
<evidence type="ECO:0000313" key="2">
    <source>
        <dbReference type="Proteomes" id="UP000272942"/>
    </source>
</evidence>
<evidence type="ECO:0000313" key="3">
    <source>
        <dbReference type="WBParaSite" id="ECPE_0001433101-mRNA-1"/>
    </source>
</evidence>
<accession>A0A183B506</accession>
<organism evidence="3">
    <name type="scientific">Echinostoma caproni</name>
    <dbReference type="NCBI Taxonomy" id="27848"/>
    <lineage>
        <taxon>Eukaryota</taxon>
        <taxon>Metazoa</taxon>
        <taxon>Spiralia</taxon>
        <taxon>Lophotrochozoa</taxon>
        <taxon>Platyhelminthes</taxon>
        <taxon>Trematoda</taxon>
        <taxon>Digenea</taxon>
        <taxon>Plagiorchiida</taxon>
        <taxon>Echinostomata</taxon>
        <taxon>Echinostomatoidea</taxon>
        <taxon>Echinostomatidae</taxon>
        <taxon>Echinostoma</taxon>
    </lineage>
</organism>
<gene>
    <name evidence="1" type="ORF">ECPE_LOCUS14292</name>
</gene>
<dbReference type="AlphaFoldDB" id="A0A183B506"/>
<keyword evidence="2" id="KW-1185">Reference proteome</keyword>
<evidence type="ECO:0000313" key="1">
    <source>
        <dbReference type="EMBL" id="VDP91564.1"/>
    </source>
</evidence>
<name>A0A183B506_9TREM</name>
<reference evidence="1 2" key="2">
    <citation type="submission" date="2018-11" db="EMBL/GenBank/DDBJ databases">
        <authorList>
            <consortium name="Pathogen Informatics"/>
        </authorList>
    </citation>
    <scope>NUCLEOTIDE SEQUENCE [LARGE SCALE GENOMIC DNA]</scope>
    <source>
        <strain evidence="1 2">Egypt</strain>
    </source>
</reference>
<dbReference type="WBParaSite" id="ECPE_0001433101-mRNA-1">
    <property type="protein sequence ID" value="ECPE_0001433101-mRNA-1"/>
    <property type="gene ID" value="ECPE_0001433101"/>
</dbReference>
<dbReference type="EMBL" id="UZAN01057187">
    <property type="protein sequence ID" value="VDP91564.1"/>
    <property type="molecule type" value="Genomic_DNA"/>
</dbReference>
<sequence length="70" mass="7614">MHHPGYFTDCQNKTKIEVDVRVAEATITMLAVPLSGRGESSLDPAVLLEIPVESTRTTEPELCKSPQGFA</sequence>
<reference evidence="3" key="1">
    <citation type="submission" date="2016-06" db="UniProtKB">
        <authorList>
            <consortium name="WormBaseParasite"/>
        </authorList>
    </citation>
    <scope>IDENTIFICATION</scope>
</reference>